<name>A0A1V2DNZ8_9GAMM</name>
<organism evidence="2 3">
    <name type="scientific">Marinobacter lutaoensis</name>
    <dbReference type="NCBI Taxonomy" id="135739"/>
    <lineage>
        <taxon>Bacteria</taxon>
        <taxon>Pseudomonadati</taxon>
        <taxon>Pseudomonadota</taxon>
        <taxon>Gammaproteobacteria</taxon>
        <taxon>Pseudomonadales</taxon>
        <taxon>Marinobacteraceae</taxon>
        <taxon>Marinobacter</taxon>
    </lineage>
</organism>
<evidence type="ECO:0000256" key="1">
    <source>
        <dbReference type="SAM" id="Phobius"/>
    </source>
</evidence>
<evidence type="ECO:0000313" key="2">
    <source>
        <dbReference type="EMBL" id="ONF42325.1"/>
    </source>
</evidence>
<dbReference type="InterPro" id="IPR052165">
    <property type="entry name" value="Membrane_assoc_protease"/>
</dbReference>
<accession>A0A1V2DNZ8</accession>
<dbReference type="PANTHER" id="PTHR33507">
    <property type="entry name" value="INNER MEMBRANE PROTEIN YBBJ"/>
    <property type="match status" value="1"/>
</dbReference>
<dbReference type="PANTHER" id="PTHR33507:SF3">
    <property type="entry name" value="INNER MEMBRANE PROTEIN YBBJ"/>
    <property type="match status" value="1"/>
</dbReference>
<protein>
    <recommendedName>
        <fullName evidence="4">NfeD-like C-terminal domain-containing protein</fullName>
    </recommendedName>
</protein>
<reference evidence="2 3" key="1">
    <citation type="submission" date="2016-12" db="EMBL/GenBank/DDBJ databases">
        <title>Marinobacter lutaoensis whole genome sequencing.</title>
        <authorList>
            <person name="Verma A."/>
            <person name="Krishnamurthi S."/>
        </authorList>
    </citation>
    <scope>NUCLEOTIDE SEQUENCE [LARGE SCALE GENOMIC DNA]</scope>
    <source>
        <strain evidence="2 3">T5054</strain>
    </source>
</reference>
<dbReference type="AlphaFoldDB" id="A0A1V2DNZ8"/>
<dbReference type="GO" id="GO:0005886">
    <property type="term" value="C:plasma membrane"/>
    <property type="evidence" value="ECO:0007669"/>
    <property type="project" value="TreeGrafter"/>
</dbReference>
<dbReference type="RefSeq" id="WP_076725698.1">
    <property type="nucleotide sequence ID" value="NZ_MSCW01000011.1"/>
</dbReference>
<keyword evidence="1" id="KW-0472">Membrane</keyword>
<gene>
    <name evidence="2" type="ORF">BTO32_16165</name>
</gene>
<keyword evidence="1" id="KW-0812">Transmembrane</keyword>
<keyword evidence="1" id="KW-1133">Transmembrane helix</keyword>
<feature type="transmembrane region" description="Helical" evidence="1">
    <location>
        <begin position="47"/>
        <end position="67"/>
    </location>
</feature>
<dbReference type="STRING" id="135739.BTO32_16165"/>
<comment type="caution">
    <text evidence="2">The sequence shown here is derived from an EMBL/GenBank/DDBJ whole genome shotgun (WGS) entry which is preliminary data.</text>
</comment>
<feature type="transmembrane region" description="Helical" evidence="1">
    <location>
        <begin position="7"/>
        <end position="35"/>
    </location>
</feature>
<evidence type="ECO:0000313" key="3">
    <source>
        <dbReference type="Proteomes" id="UP000189339"/>
    </source>
</evidence>
<proteinExistence type="predicted"/>
<dbReference type="Proteomes" id="UP000189339">
    <property type="component" value="Unassembled WGS sequence"/>
</dbReference>
<dbReference type="EMBL" id="MSCW01000011">
    <property type="protein sequence ID" value="ONF42325.1"/>
    <property type="molecule type" value="Genomic_DNA"/>
</dbReference>
<keyword evidence="3" id="KW-1185">Reference proteome</keyword>
<evidence type="ECO:0008006" key="4">
    <source>
        <dbReference type="Google" id="ProtNLM"/>
    </source>
</evidence>
<sequence>MTWAWWIWISAGVLLVTAEAFLGSFVILWFGFGAVLSGLLTLLMPELHLGVQLLIAVLSGAVLMFLFRDRWVARGNAETDTLYTFSGGPGELKVSASGEMRVSARGTYWMIANPQVLPEAQRRDGMTVVIERFENNRAVLAPPEAG</sequence>